<name>A0ABP3TW38_9CLOT</name>
<dbReference type="EMBL" id="BAAACF010000001">
    <property type="protein sequence ID" value="GAA0719170.1"/>
    <property type="molecule type" value="Genomic_DNA"/>
</dbReference>
<evidence type="ECO:0008006" key="3">
    <source>
        <dbReference type="Google" id="ProtNLM"/>
    </source>
</evidence>
<evidence type="ECO:0000313" key="1">
    <source>
        <dbReference type="EMBL" id="GAA0719170.1"/>
    </source>
</evidence>
<comment type="caution">
    <text evidence="1">The sequence shown here is derived from an EMBL/GenBank/DDBJ whole genome shotgun (WGS) entry which is preliminary data.</text>
</comment>
<evidence type="ECO:0000313" key="2">
    <source>
        <dbReference type="Proteomes" id="UP001500339"/>
    </source>
</evidence>
<sequence>MDREIKIALLKEELKELKESFKYQYGEKYMDFPEVQARLEVITNMIKFYEGN</sequence>
<reference evidence="2" key="1">
    <citation type="journal article" date="2019" name="Int. J. Syst. Evol. Microbiol.">
        <title>The Global Catalogue of Microorganisms (GCM) 10K type strain sequencing project: providing services to taxonomists for standard genome sequencing and annotation.</title>
        <authorList>
            <consortium name="The Broad Institute Genomics Platform"/>
            <consortium name="The Broad Institute Genome Sequencing Center for Infectious Disease"/>
            <person name="Wu L."/>
            <person name="Ma J."/>
        </authorList>
    </citation>
    <scope>NUCLEOTIDE SEQUENCE [LARGE SCALE GENOMIC DNA]</scope>
    <source>
        <strain evidence="2">JCM 1405</strain>
    </source>
</reference>
<gene>
    <name evidence="1" type="ORF">GCM10008905_06840</name>
</gene>
<protein>
    <recommendedName>
        <fullName evidence="3">Spo0E like sporulation regulatory protein</fullName>
    </recommendedName>
</protein>
<dbReference type="RefSeq" id="WP_343766664.1">
    <property type="nucleotide sequence ID" value="NZ_BAAACF010000001.1"/>
</dbReference>
<organism evidence="1 2">
    <name type="scientific">Clostridium malenominatum</name>
    <dbReference type="NCBI Taxonomy" id="1539"/>
    <lineage>
        <taxon>Bacteria</taxon>
        <taxon>Bacillati</taxon>
        <taxon>Bacillota</taxon>
        <taxon>Clostridia</taxon>
        <taxon>Eubacteriales</taxon>
        <taxon>Clostridiaceae</taxon>
        <taxon>Clostridium</taxon>
    </lineage>
</organism>
<proteinExistence type="predicted"/>
<dbReference type="Proteomes" id="UP001500339">
    <property type="component" value="Unassembled WGS sequence"/>
</dbReference>
<keyword evidence="2" id="KW-1185">Reference proteome</keyword>
<accession>A0ABP3TW38</accession>